<name>A0A0V1IGC7_TRIPS</name>
<dbReference type="Proteomes" id="UP000054826">
    <property type="component" value="Unassembled WGS sequence"/>
</dbReference>
<keyword evidence="3" id="KW-1185">Reference proteome</keyword>
<evidence type="ECO:0000313" key="3">
    <source>
        <dbReference type="Proteomes" id="UP000054805"/>
    </source>
</evidence>
<evidence type="ECO:0000313" key="1">
    <source>
        <dbReference type="EMBL" id="KRZ21822.1"/>
    </source>
</evidence>
<reference evidence="3 4" key="1">
    <citation type="submission" date="2015-01" db="EMBL/GenBank/DDBJ databases">
        <title>Evolution of Trichinella species and genotypes.</title>
        <authorList>
            <person name="Korhonen P.K."/>
            <person name="Edoardo P."/>
            <person name="Giuseppe L.R."/>
            <person name="Gasser R.B."/>
        </authorList>
    </citation>
    <scope>NUCLEOTIDE SEQUENCE [LARGE SCALE GENOMIC DNA]</scope>
    <source>
        <strain evidence="2">ISS176</strain>
        <strain evidence="1">ISS588</strain>
    </source>
</reference>
<comment type="caution">
    <text evidence="1">The sequence shown here is derived from an EMBL/GenBank/DDBJ whole genome shotgun (WGS) entry which is preliminary data.</text>
</comment>
<proteinExistence type="predicted"/>
<protein>
    <submittedName>
        <fullName evidence="1">Uncharacterized protein</fullName>
    </submittedName>
</protein>
<sequence length="271" mass="30363">MKKKTIRNCNNKNEHQLEQYLYVTVGVGYCAGDCRAFRRTEKQQATKKLRERRHPDGSEPTDVQLWPTVGWPCRRSPCSRAWSDRVTRASRRCRPSSDSSARRRTVSGKLVQDEIPVGPVAAGQPDVAQPAAQRRQHFHRPPGVTGGRPVLQEAPLRAADEREIADQRAGVAEFLPAEGQTVVVNTDRPKHVKLKHAVVHVVHVDLIEHETLLGPVEQVVSGLVGVADEVRAGGYLAAEKSLVVDYLIVRVDEFFNATMEIDRKTVRIYEK</sequence>
<evidence type="ECO:0000313" key="2">
    <source>
        <dbReference type="EMBL" id="KRZ37240.1"/>
    </source>
</evidence>
<dbReference type="EMBL" id="JYDV01000061">
    <property type="protein sequence ID" value="KRZ37240.1"/>
    <property type="molecule type" value="Genomic_DNA"/>
</dbReference>
<dbReference type="Proteomes" id="UP000054805">
    <property type="component" value="Unassembled WGS sequence"/>
</dbReference>
<accession>A0A0V1IGC7</accession>
<evidence type="ECO:0000313" key="4">
    <source>
        <dbReference type="Proteomes" id="UP000054826"/>
    </source>
</evidence>
<dbReference type="AlphaFoldDB" id="A0A0V1IGC7"/>
<gene>
    <name evidence="1" type="ORF">T4B_313</name>
    <name evidence="2" type="ORF">T4C_10715</name>
</gene>
<organism evidence="1 3">
    <name type="scientific">Trichinella pseudospiralis</name>
    <name type="common">Parasitic roundworm</name>
    <dbReference type="NCBI Taxonomy" id="6337"/>
    <lineage>
        <taxon>Eukaryota</taxon>
        <taxon>Metazoa</taxon>
        <taxon>Ecdysozoa</taxon>
        <taxon>Nematoda</taxon>
        <taxon>Enoplea</taxon>
        <taxon>Dorylaimia</taxon>
        <taxon>Trichinellida</taxon>
        <taxon>Trichinellidae</taxon>
        <taxon>Trichinella</taxon>
    </lineage>
</organism>
<dbReference type="EMBL" id="JYDS01000192">
    <property type="protein sequence ID" value="KRZ21822.1"/>
    <property type="molecule type" value="Genomic_DNA"/>
</dbReference>